<protein>
    <recommendedName>
        <fullName evidence="3">Reverse transcriptase RNase H-like domain-containing protein</fullName>
    </recommendedName>
</protein>
<keyword evidence="2" id="KW-1185">Reference proteome</keyword>
<name>A0AA38WP48_9ASTR</name>
<proteinExistence type="predicted"/>
<sequence length="200" mass="23694">MPPLKIPATTDKRILQTDASDEYWEAILLIQDEHNKNMWIQKWHVQTIEQHYHSSSKKSLRQKRIENFQFHLIGHHFQIEMDMSSFPKMLQFKRKMPLEAQPLRWSNWFSRWQFTMKHIKDTQNVLADFLSRPKPYKYGDLPASSNTSVAKGGILNSLFQELEYQSRFIFEPELVSWEACETRMYLGGAKSWGHAGEFNG</sequence>
<reference evidence="1" key="1">
    <citation type="submission" date="2023-03" db="EMBL/GenBank/DDBJ databases">
        <title>Chromosome-scale reference genome and RAD-based genetic map of yellow starthistle (Centaurea solstitialis) reveal putative structural variation and QTLs associated with invader traits.</title>
        <authorList>
            <person name="Reatini B."/>
            <person name="Cang F.A."/>
            <person name="Jiang Q."/>
            <person name="Mckibben M.T.W."/>
            <person name="Barker M.S."/>
            <person name="Rieseberg L.H."/>
            <person name="Dlugosch K.M."/>
        </authorList>
    </citation>
    <scope>NUCLEOTIDE SEQUENCE</scope>
    <source>
        <strain evidence="1">CAN-66</strain>
        <tissue evidence="1">Leaf</tissue>
    </source>
</reference>
<gene>
    <name evidence="1" type="ORF">OSB04_003753</name>
</gene>
<accession>A0AA38WP48</accession>
<evidence type="ECO:0000313" key="1">
    <source>
        <dbReference type="EMBL" id="KAJ9567787.1"/>
    </source>
</evidence>
<dbReference type="AlphaFoldDB" id="A0AA38WP48"/>
<comment type="caution">
    <text evidence="1">The sequence shown here is derived from an EMBL/GenBank/DDBJ whole genome shotgun (WGS) entry which is preliminary data.</text>
</comment>
<dbReference type="Proteomes" id="UP001172457">
    <property type="component" value="Chromosome 1"/>
</dbReference>
<evidence type="ECO:0000313" key="2">
    <source>
        <dbReference type="Proteomes" id="UP001172457"/>
    </source>
</evidence>
<evidence type="ECO:0008006" key="3">
    <source>
        <dbReference type="Google" id="ProtNLM"/>
    </source>
</evidence>
<dbReference type="EMBL" id="JARYMX010000001">
    <property type="protein sequence ID" value="KAJ9567787.1"/>
    <property type="molecule type" value="Genomic_DNA"/>
</dbReference>
<organism evidence="1 2">
    <name type="scientific">Centaurea solstitialis</name>
    <name type="common">yellow star-thistle</name>
    <dbReference type="NCBI Taxonomy" id="347529"/>
    <lineage>
        <taxon>Eukaryota</taxon>
        <taxon>Viridiplantae</taxon>
        <taxon>Streptophyta</taxon>
        <taxon>Embryophyta</taxon>
        <taxon>Tracheophyta</taxon>
        <taxon>Spermatophyta</taxon>
        <taxon>Magnoliopsida</taxon>
        <taxon>eudicotyledons</taxon>
        <taxon>Gunneridae</taxon>
        <taxon>Pentapetalae</taxon>
        <taxon>asterids</taxon>
        <taxon>campanulids</taxon>
        <taxon>Asterales</taxon>
        <taxon>Asteraceae</taxon>
        <taxon>Carduoideae</taxon>
        <taxon>Cardueae</taxon>
        <taxon>Centaureinae</taxon>
        <taxon>Centaurea</taxon>
    </lineage>
</organism>